<name>A0ABU2WSL1_9ACTN</name>
<keyword evidence="2" id="KW-0058">Aromatic hydrocarbons catabolism</keyword>
<reference evidence="5" key="1">
    <citation type="submission" date="2023-09" db="EMBL/GenBank/DDBJ databases">
        <title>30 novel species of actinomycetes from the DSMZ collection.</title>
        <authorList>
            <person name="Nouioui I."/>
        </authorList>
    </citation>
    <scope>NUCLEOTIDE SEQUENCE</scope>
    <source>
        <strain evidence="5">DSM 115977</strain>
    </source>
</reference>
<dbReference type="PANTHER" id="PTHR21661:SF35">
    <property type="entry name" value="EPOXIDE HYDROLASE"/>
    <property type="match status" value="1"/>
</dbReference>
<keyword evidence="3 5" id="KW-0378">Hydrolase</keyword>
<dbReference type="Pfam" id="PF06441">
    <property type="entry name" value="EHN"/>
    <property type="match status" value="1"/>
</dbReference>
<protein>
    <submittedName>
        <fullName evidence="5">Epoxide hydrolase</fullName>
    </submittedName>
</protein>
<dbReference type="PANTHER" id="PTHR21661">
    <property type="entry name" value="EPOXIDE HYDROLASE 1-RELATED"/>
    <property type="match status" value="1"/>
</dbReference>
<proteinExistence type="inferred from homology"/>
<dbReference type="PIRSF" id="PIRSF001112">
    <property type="entry name" value="Epoxide_hydrolase"/>
    <property type="match status" value="1"/>
</dbReference>
<comment type="caution">
    <text evidence="5">The sequence shown here is derived from an EMBL/GenBank/DDBJ whole genome shotgun (WGS) entry which is preliminary data.</text>
</comment>
<dbReference type="Proteomes" id="UP001180973">
    <property type="component" value="Unassembled WGS sequence"/>
</dbReference>
<dbReference type="PRINTS" id="PR00412">
    <property type="entry name" value="EPOXHYDRLASE"/>
</dbReference>
<keyword evidence="6" id="KW-1185">Reference proteome</keyword>
<evidence type="ECO:0000259" key="4">
    <source>
        <dbReference type="Pfam" id="PF06441"/>
    </source>
</evidence>
<dbReference type="EMBL" id="JAVRFL010000007">
    <property type="protein sequence ID" value="MDT0528895.1"/>
    <property type="molecule type" value="Genomic_DNA"/>
</dbReference>
<dbReference type="GO" id="GO:0016787">
    <property type="term" value="F:hydrolase activity"/>
    <property type="evidence" value="ECO:0007669"/>
    <property type="project" value="UniProtKB-KW"/>
</dbReference>
<dbReference type="InterPro" id="IPR016292">
    <property type="entry name" value="Epoxide_hydrolase"/>
</dbReference>
<comment type="similarity">
    <text evidence="1">Belongs to the peptidase S33 family.</text>
</comment>
<dbReference type="InterPro" id="IPR029058">
    <property type="entry name" value="AB_hydrolase_fold"/>
</dbReference>
<sequence>MKPFRIEIPQADIDDLRRRLADTRWPHEPGADGWERGVPQSYLRELADYWGSGYDWRAAEARLNEYPQFVTEIDGATVHFLHVRSPEPDATPLVLTHGWPGSFLEYVDLVGPLTDPRAHGGDPADAFHVVIPSLPGYGFSGPLTGTGWGVPRIAGAWAELMDRLGYDRYLAQGTDFGSWVTVALAAGDAGHAIGAHVNFLITPPPGDPRELGALDEDTGRRLARLAHFVDDESGYMKIQATRPVTLSYALTDSPVGQLAWIVEKFKEWTDSGKSPEDAVDRDRLLTNVSLYWFTRTAGSSAQLYHETADMLPVSAAPRQQPPVPVPLGVAVFPHDPSQPVRAWAEQAFPNIVQWTEHDRGGHFPGLEQPGLLVDDIRRFARTLRGA</sequence>
<evidence type="ECO:0000313" key="5">
    <source>
        <dbReference type="EMBL" id="MDT0528895.1"/>
    </source>
</evidence>
<evidence type="ECO:0000256" key="3">
    <source>
        <dbReference type="ARBA" id="ARBA00022801"/>
    </source>
</evidence>
<feature type="domain" description="Epoxide hydrolase N-terminal" evidence="4">
    <location>
        <begin position="1"/>
        <end position="106"/>
    </location>
</feature>
<evidence type="ECO:0000256" key="1">
    <source>
        <dbReference type="ARBA" id="ARBA00010088"/>
    </source>
</evidence>
<evidence type="ECO:0000313" key="6">
    <source>
        <dbReference type="Proteomes" id="UP001180973"/>
    </source>
</evidence>
<dbReference type="InterPro" id="IPR010497">
    <property type="entry name" value="Epoxide_hydro_N"/>
</dbReference>
<dbReference type="InterPro" id="IPR000639">
    <property type="entry name" value="Epox_hydrolase-like"/>
</dbReference>
<organism evidence="5 6">
    <name type="scientific">Micromonospora reichwaldensis</name>
    <dbReference type="NCBI Taxonomy" id="3075516"/>
    <lineage>
        <taxon>Bacteria</taxon>
        <taxon>Bacillati</taxon>
        <taxon>Actinomycetota</taxon>
        <taxon>Actinomycetes</taxon>
        <taxon>Micromonosporales</taxon>
        <taxon>Micromonosporaceae</taxon>
        <taxon>Micromonospora</taxon>
    </lineage>
</organism>
<gene>
    <name evidence="5" type="ORF">RM555_07815</name>
</gene>
<accession>A0ABU2WSL1</accession>
<dbReference type="RefSeq" id="WP_311411086.1">
    <property type="nucleotide sequence ID" value="NZ_JAVRFL010000007.1"/>
</dbReference>
<dbReference type="SUPFAM" id="SSF53474">
    <property type="entry name" value="alpha/beta-Hydrolases"/>
    <property type="match status" value="1"/>
</dbReference>
<evidence type="ECO:0000256" key="2">
    <source>
        <dbReference type="ARBA" id="ARBA00022797"/>
    </source>
</evidence>
<dbReference type="Gene3D" id="3.40.50.1820">
    <property type="entry name" value="alpha/beta hydrolase"/>
    <property type="match status" value="1"/>
</dbReference>